<evidence type="ECO:0000256" key="1">
    <source>
        <dbReference type="ARBA" id="ARBA00004173"/>
    </source>
</evidence>
<dbReference type="InterPro" id="IPR012340">
    <property type="entry name" value="NA-bd_OB-fold"/>
</dbReference>
<dbReference type="SUPFAM" id="SSF50249">
    <property type="entry name" value="Nucleic acid-binding proteins"/>
    <property type="match status" value="1"/>
</dbReference>
<comment type="subcellular location">
    <subcellularLocation>
        <location evidence="1">Mitochondrion</location>
    </subcellularLocation>
</comment>
<keyword evidence="4" id="KW-0496">Mitochondrion</keyword>
<dbReference type="GO" id="GO:0003723">
    <property type="term" value="F:RNA binding"/>
    <property type="evidence" value="ECO:0007669"/>
    <property type="project" value="TreeGrafter"/>
</dbReference>
<feature type="domain" description="Large ribosomal subunit protein uL2 RNA-binding" evidence="7">
    <location>
        <begin position="29"/>
        <end position="99"/>
    </location>
</feature>
<evidence type="ECO:0000256" key="3">
    <source>
        <dbReference type="ARBA" id="ARBA00022980"/>
    </source>
</evidence>
<reference evidence="8" key="1">
    <citation type="journal article" date="2023" name="Plant J.">
        <title>The genome of the king protea, Protea cynaroides.</title>
        <authorList>
            <person name="Chang J."/>
            <person name="Duong T.A."/>
            <person name="Schoeman C."/>
            <person name="Ma X."/>
            <person name="Roodt D."/>
            <person name="Barker N."/>
            <person name="Li Z."/>
            <person name="Van de Peer Y."/>
            <person name="Mizrachi E."/>
        </authorList>
    </citation>
    <scope>NUCLEOTIDE SEQUENCE</scope>
    <source>
        <tissue evidence="8">Young leaves</tissue>
    </source>
</reference>
<dbReference type="EMBL" id="JAMYWD010000011">
    <property type="protein sequence ID" value="KAJ4956361.1"/>
    <property type="molecule type" value="Genomic_DNA"/>
</dbReference>
<evidence type="ECO:0000313" key="8">
    <source>
        <dbReference type="EMBL" id="KAJ4956361.1"/>
    </source>
</evidence>
<dbReference type="PANTHER" id="PTHR13691:SF44">
    <property type="entry name" value="LARGE RIBOSOMAL SUBUNIT PROTEIN UL2MZ-RELATED"/>
    <property type="match status" value="1"/>
</dbReference>
<comment type="similarity">
    <text evidence="2">Belongs to the universal ribosomal protein uL2 family.</text>
</comment>
<dbReference type="FunFam" id="2.40.50.140:FF:000254">
    <property type="entry name" value="Ribosomal protein L2 mitochondrion"/>
    <property type="match status" value="1"/>
</dbReference>
<organism evidence="8 9">
    <name type="scientific">Protea cynaroides</name>
    <dbReference type="NCBI Taxonomy" id="273540"/>
    <lineage>
        <taxon>Eukaryota</taxon>
        <taxon>Viridiplantae</taxon>
        <taxon>Streptophyta</taxon>
        <taxon>Embryophyta</taxon>
        <taxon>Tracheophyta</taxon>
        <taxon>Spermatophyta</taxon>
        <taxon>Magnoliopsida</taxon>
        <taxon>Proteales</taxon>
        <taxon>Proteaceae</taxon>
        <taxon>Protea</taxon>
    </lineage>
</organism>
<dbReference type="SMART" id="SM01383">
    <property type="entry name" value="Ribosomal_L2"/>
    <property type="match status" value="1"/>
</dbReference>
<protein>
    <recommendedName>
        <fullName evidence="6">60S ribosomal protein L2, mitochondrial</fullName>
    </recommendedName>
</protein>
<dbReference type="OrthoDB" id="1698171at2759"/>
<keyword evidence="3" id="KW-0689">Ribosomal protein</keyword>
<dbReference type="GO" id="GO:0003735">
    <property type="term" value="F:structural constituent of ribosome"/>
    <property type="evidence" value="ECO:0007669"/>
    <property type="project" value="InterPro"/>
</dbReference>
<dbReference type="GO" id="GO:0005762">
    <property type="term" value="C:mitochondrial large ribosomal subunit"/>
    <property type="evidence" value="ECO:0007669"/>
    <property type="project" value="TreeGrafter"/>
</dbReference>
<evidence type="ECO:0000256" key="4">
    <source>
        <dbReference type="ARBA" id="ARBA00023128"/>
    </source>
</evidence>
<dbReference type="Gene3D" id="2.40.50.140">
    <property type="entry name" value="Nucleic acid-binding proteins"/>
    <property type="match status" value="1"/>
</dbReference>
<sequence>MITRYTMVVVDQQGRALRQFTFFTGKSAGRNSSGRITVFHQGGGSKRLQRRVDLKQSTSSMGIVERIEYDPNRSSRITPVRWIEWVQLRRQRKCNTIEEFAPPLSSPFSASLSTSTAAPAILASGASFDSYLFGSPSLSSTTALSLIRSSFGAPVLEEFIVVDLEDNQVENTDLPSKKNVLLGLGHRIIDAGDEKNDTIYLSRTSDHVLDVISIAKVLDLVLDVGSIHGDASRMRSGIDLVVLLGSVVASRHLCLVDPISAGALHKEQPVEVT</sequence>
<gene>
    <name evidence="8" type="ORF">NE237_013144</name>
</gene>
<dbReference type="GO" id="GO:0032543">
    <property type="term" value="P:mitochondrial translation"/>
    <property type="evidence" value="ECO:0007669"/>
    <property type="project" value="TreeGrafter"/>
</dbReference>
<dbReference type="Pfam" id="PF00181">
    <property type="entry name" value="Ribosomal_L2_N"/>
    <property type="match status" value="1"/>
</dbReference>
<evidence type="ECO:0000256" key="5">
    <source>
        <dbReference type="ARBA" id="ARBA00023274"/>
    </source>
</evidence>
<evidence type="ECO:0000256" key="2">
    <source>
        <dbReference type="ARBA" id="ARBA00005636"/>
    </source>
</evidence>
<dbReference type="PANTHER" id="PTHR13691">
    <property type="entry name" value="RIBOSOMAL PROTEIN L2"/>
    <property type="match status" value="1"/>
</dbReference>
<proteinExistence type="inferred from homology"/>
<evidence type="ECO:0000259" key="7">
    <source>
        <dbReference type="SMART" id="SM01383"/>
    </source>
</evidence>
<accession>A0A9Q0GY39</accession>
<evidence type="ECO:0000313" key="9">
    <source>
        <dbReference type="Proteomes" id="UP001141806"/>
    </source>
</evidence>
<comment type="caution">
    <text evidence="8">The sequence shown here is derived from an EMBL/GenBank/DDBJ whole genome shotgun (WGS) entry which is preliminary data.</text>
</comment>
<dbReference type="AlphaFoldDB" id="A0A9Q0GY39"/>
<dbReference type="AntiFam" id="ANF00225">
    <property type="entry name" value="Shadow ORF (opposite tuf)"/>
</dbReference>
<dbReference type="Proteomes" id="UP001141806">
    <property type="component" value="Unassembled WGS sequence"/>
</dbReference>
<keyword evidence="5" id="KW-0687">Ribonucleoprotein</keyword>
<name>A0A9Q0GY39_9MAGN</name>
<evidence type="ECO:0000256" key="6">
    <source>
        <dbReference type="ARBA" id="ARBA00078513"/>
    </source>
</evidence>
<dbReference type="InterPro" id="IPR002171">
    <property type="entry name" value="Ribosomal_uL2"/>
</dbReference>
<keyword evidence="9" id="KW-1185">Reference proteome</keyword>
<dbReference type="InterPro" id="IPR022666">
    <property type="entry name" value="Ribosomal_uL2_RNA-bd_dom"/>
</dbReference>